<reference evidence="5" key="1">
    <citation type="journal article" date="2014" name="Int. J. Syst. Evol. Microbiol.">
        <title>Complete genome sequence of Corynebacterium casei LMG S-19264T (=DSM 44701T), isolated from a smear-ripened cheese.</title>
        <authorList>
            <consortium name="US DOE Joint Genome Institute (JGI-PGF)"/>
            <person name="Walter F."/>
            <person name="Albersmeier A."/>
            <person name="Kalinowski J."/>
            <person name="Ruckert C."/>
        </authorList>
    </citation>
    <scope>NUCLEOTIDE SEQUENCE</scope>
    <source>
        <strain evidence="5">KCTC 32437</strain>
    </source>
</reference>
<evidence type="ECO:0000256" key="1">
    <source>
        <dbReference type="ARBA" id="ARBA00022692"/>
    </source>
</evidence>
<keyword evidence="1 4" id="KW-0812">Transmembrane</keyword>
<dbReference type="RefSeq" id="WP_189427152.1">
    <property type="nucleotide sequence ID" value="NZ_BMZE01000004.1"/>
</dbReference>
<feature type="transmembrane region" description="Helical" evidence="4">
    <location>
        <begin position="78"/>
        <end position="97"/>
    </location>
</feature>
<feature type="transmembrane region" description="Helical" evidence="4">
    <location>
        <begin position="48"/>
        <end position="71"/>
    </location>
</feature>
<feature type="transmembrane region" description="Helical" evidence="4">
    <location>
        <begin position="139"/>
        <end position="158"/>
    </location>
</feature>
<keyword evidence="6" id="KW-1185">Reference proteome</keyword>
<feature type="transmembrane region" description="Helical" evidence="4">
    <location>
        <begin position="349"/>
        <end position="369"/>
    </location>
</feature>
<comment type="caution">
    <text evidence="5">The sequence shown here is derived from an EMBL/GenBank/DDBJ whole genome shotgun (WGS) entry which is preliminary data.</text>
</comment>
<gene>
    <name evidence="5" type="ORF">GCM10007989_35750</name>
</gene>
<dbReference type="InterPro" id="IPR011701">
    <property type="entry name" value="MFS"/>
</dbReference>
<dbReference type="Pfam" id="PF07690">
    <property type="entry name" value="MFS_1"/>
    <property type="match status" value="1"/>
</dbReference>
<evidence type="ECO:0000256" key="2">
    <source>
        <dbReference type="ARBA" id="ARBA00022989"/>
    </source>
</evidence>
<keyword evidence="3 4" id="KW-0472">Membrane</keyword>
<feature type="transmembrane region" description="Helical" evidence="4">
    <location>
        <begin position="103"/>
        <end position="127"/>
    </location>
</feature>
<dbReference type="Gene3D" id="1.20.1250.20">
    <property type="entry name" value="MFS general substrate transporter like domains"/>
    <property type="match status" value="1"/>
</dbReference>
<dbReference type="EMBL" id="BMZE01000004">
    <property type="protein sequence ID" value="GHA36474.1"/>
    <property type="molecule type" value="Genomic_DNA"/>
</dbReference>
<feature type="transmembrane region" description="Helical" evidence="4">
    <location>
        <begin position="310"/>
        <end position="329"/>
    </location>
</feature>
<dbReference type="PANTHER" id="PTHR23534:SF1">
    <property type="entry name" value="MAJOR FACILITATOR SUPERFAMILY PROTEIN"/>
    <property type="match status" value="1"/>
</dbReference>
<evidence type="ECO:0000256" key="4">
    <source>
        <dbReference type="SAM" id="Phobius"/>
    </source>
</evidence>
<dbReference type="InterPro" id="IPR036259">
    <property type="entry name" value="MFS_trans_sf"/>
</dbReference>
<dbReference type="Proteomes" id="UP000646579">
    <property type="component" value="Unassembled WGS sequence"/>
</dbReference>
<sequence length="407" mass="42008">MTTEAAQSHSTRNIALLSIAQAIGGSNQAIVMSIAALTAAAMSPDQGLATLPVTMMIIGLALGTGPAAFLIHRLGRKNGFMLAGAVAIPAGILASVAVIISSFILFCGALFIAGGAAAFFQQVRFAAADSVEPALKGRAVSWVMFGGVAAGFFGPQLSNLSRDWIPGAPFAAGYLVIAALAALSILVFSQTRLAPTHKPLAGAPSGRKAKQLLRAPEVFVPMVVAAITYSLMTLVMVAAPLAMVYVCGHPASAASGAIQWHIIAMFAPSFVTGMIINRIGAELTAAIGLTLIIGCALAALHGITIDHFNLALVLLGVGWNFGFIGATTLLTASYRPEEAARVQGMNEQLVFGSMAVASIGSGVLLRTIGWESINALAIPFASIGIALLGWLHIRRLHGAEMRSEERG</sequence>
<evidence type="ECO:0000313" key="6">
    <source>
        <dbReference type="Proteomes" id="UP000646579"/>
    </source>
</evidence>
<dbReference type="PANTHER" id="PTHR23534">
    <property type="entry name" value="MFS PERMEASE"/>
    <property type="match status" value="1"/>
</dbReference>
<feature type="transmembrane region" description="Helical" evidence="4">
    <location>
        <begin position="375"/>
        <end position="393"/>
    </location>
</feature>
<feature type="transmembrane region" description="Helical" evidence="4">
    <location>
        <begin position="14"/>
        <end position="42"/>
    </location>
</feature>
<accession>A0A918VYS7</accession>
<protein>
    <submittedName>
        <fullName evidence="5">MFS transporter</fullName>
    </submittedName>
</protein>
<name>A0A918VYS7_9HYPH</name>
<feature type="transmembrane region" description="Helical" evidence="4">
    <location>
        <begin position="258"/>
        <end position="276"/>
    </location>
</feature>
<reference evidence="5" key="2">
    <citation type="submission" date="2020-09" db="EMBL/GenBank/DDBJ databases">
        <authorList>
            <person name="Sun Q."/>
            <person name="Kim S."/>
        </authorList>
    </citation>
    <scope>NUCLEOTIDE SEQUENCE</scope>
    <source>
        <strain evidence="5">KCTC 32437</strain>
    </source>
</reference>
<dbReference type="AlphaFoldDB" id="A0A918VYS7"/>
<dbReference type="GO" id="GO:0022857">
    <property type="term" value="F:transmembrane transporter activity"/>
    <property type="evidence" value="ECO:0007669"/>
    <property type="project" value="InterPro"/>
</dbReference>
<feature type="transmembrane region" description="Helical" evidence="4">
    <location>
        <begin position="218"/>
        <end position="246"/>
    </location>
</feature>
<proteinExistence type="predicted"/>
<keyword evidence="2 4" id="KW-1133">Transmembrane helix</keyword>
<evidence type="ECO:0000256" key="3">
    <source>
        <dbReference type="ARBA" id="ARBA00023136"/>
    </source>
</evidence>
<organism evidence="5 6">
    <name type="scientific">Devosia pacifica</name>
    <dbReference type="NCBI Taxonomy" id="1335967"/>
    <lineage>
        <taxon>Bacteria</taxon>
        <taxon>Pseudomonadati</taxon>
        <taxon>Pseudomonadota</taxon>
        <taxon>Alphaproteobacteria</taxon>
        <taxon>Hyphomicrobiales</taxon>
        <taxon>Devosiaceae</taxon>
        <taxon>Devosia</taxon>
    </lineage>
</organism>
<feature type="transmembrane region" description="Helical" evidence="4">
    <location>
        <begin position="164"/>
        <end position="188"/>
    </location>
</feature>
<dbReference type="SUPFAM" id="SSF103473">
    <property type="entry name" value="MFS general substrate transporter"/>
    <property type="match status" value="1"/>
</dbReference>
<evidence type="ECO:0000313" key="5">
    <source>
        <dbReference type="EMBL" id="GHA36474.1"/>
    </source>
</evidence>
<feature type="transmembrane region" description="Helical" evidence="4">
    <location>
        <begin position="283"/>
        <end position="304"/>
    </location>
</feature>